<comment type="caution">
    <text evidence="1">The sequence shown here is derived from an EMBL/GenBank/DDBJ whole genome shotgun (WGS) entry which is preliminary data.</text>
</comment>
<sequence>VSKEVDEIVTDAVDWAIQAPLWNRFRDLPEADMKEILHQRKWETNSYQANEDHKNLYEALEKSIARNQTDQFLTNLDEARRKKKMRHDSPKTLPGSLFEFTDALYQNRVCGALRIWSEVRLITGVVIGGIAEVSCWIVMDTIDSASVSAVVFSFSASEGLSLKN</sequence>
<organism evidence="1">
    <name type="scientific">Tanacetum cinerariifolium</name>
    <name type="common">Dalmatian daisy</name>
    <name type="synonym">Chrysanthemum cinerariifolium</name>
    <dbReference type="NCBI Taxonomy" id="118510"/>
    <lineage>
        <taxon>Eukaryota</taxon>
        <taxon>Viridiplantae</taxon>
        <taxon>Streptophyta</taxon>
        <taxon>Embryophyta</taxon>
        <taxon>Tracheophyta</taxon>
        <taxon>Spermatophyta</taxon>
        <taxon>Magnoliopsida</taxon>
        <taxon>eudicotyledons</taxon>
        <taxon>Gunneridae</taxon>
        <taxon>Pentapetalae</taxon>
        <taxon>asterids</taxon>
        <taxon>campanulids</taxon>
        <taxon>Asterales</taxon>
        <taxon>Asteraceae</taxon>
        <taxon>Asteroideae</taxon>
        <taxon>Anthemideae</taxon>
        <taxon>Anthemidinae</taxon>
        <taxon>Tanacetum</taxon>
    </lineage>
</organism>
<dbReference type="EMBL" id="BKCJ011162725">
    <property type="protein sequence ID" value="GFC96862.1"/>
    <property type="molecule type" value="Genomic_DNA"/>
</dbReference>
<feature type="non-terminal residue" evidence="1">
    <location>
        <position position="1"/>
    </location>
</feature>
<proteinExistence type="predicted"/>
<dbReference type="AlphaFoldDB" id="A0A699SH06"/>
<gene>
    <name evidence="1" type="ORF">Tci_868832</name>
</gene>
<reference evidence="1" key="1">
    <citation type="journal article" date="2019" name="Sci. Rep.">
        <title>Draft genome of Tanacetum cinerariifolium, the natural source of mosquito coil.</title>
        <authorList>
            <person name="Yamashiro T."/>
            <person name="Shiraishi A."/>
            <person name="Satake H."/>
            <person name="Nakayama K."/>
        </authorList>
    </citation>
    <scope>NUCLEOTIDE SEQUENCE</scope>
</reference>
<protein>
    <submittedName>
        <fullName evidence="1">Uncharacterized protein</fullName>
    </submittedName>
</protein>
<name>A0A699SH06_TANCI</name>
<evidence type="ECO:0000313" key="1">
    <source>
        <dbReference type="EMBL" id="GFC96862.1"/>
    </source>
</evidence>
<accession>A0A699SH06</accession>